<accession>A0ABY6UKX0</accession>
<dbReference type="EMBL" id="CABFNS010000826">
    <property type="protein sequence ID" value="VUC30883.1"/>
    <property type="molecule type" value="Genomic_DNA"/>
</dbReference>
<gene>
    <name evidence="3" type="ORF">CLO192961_LOCUS296231</name>
</gene>
<feature type="region of interest" description="Disordered" evidence="1">
    <location>
        <begin position="361"/>
        <end position="401"/>
    </location>
</feature>
<feature type="compositionally biased region" description="Polar residues" evidence="1">
    <location>
        <begin position="113"/>
        <end position="144"/>
    </location>
</feature>
<dbReference type="Proteomes" id="UP000766486">
    <property type="component" value="Unassembled WGS sequence"/>
</dbReference>
<sequence>MPENRFLPQKCHRCDAKRLPCSDPVRSDPVRSDTIRATGAQGSPPAPASRPDALTSEHRSSSTPLNPAPAHVNRYPISSLLSESNADKPPFPAPLNLRSQSARPSDSRMATAASPTKVSPATRDQPQGWSKHTTNSFTPLNPQKSWVPVINPDVDDEAPVEPPKKRKRQTGDGGESSETDLADEKGQNMACPFYKFDPLTYFRCQHRYQLKRYADVKQHLVRLHTFGPCYCHVCWHDFGRDDRALKEHVQRKSCRPMPGPEALIDEELEQLRNQHRGGSDEKKWYSLWEFLFPGHEPPASHYLKEGILENVPLLKEEAHHALQEKLSTILLRQNILLPDASLPQLRDELVSACFDTASLLQKPRPRRRMPETSKSRQQSRLPPTGNSNPGPFLEPTGTQDKGIPEASAERFLEKLSDQVRAACVSAQDEEVFFPCDKINEFVTDHTVDSALKEEAVTGSEGFTSLILQRAPRTFLILVMMGQVRLLKEFVAYGVNDSALPLGFYQNERDQHWYGYSVEEDARPRKQFTLKNWSFRQCDQFDIYQRRLLAPSLGENDSVVPKIYPKRILPFLKNTEKPQFSVLSGFSGDITEEKLHRSHLFERVVHTFVDLGLRPGEPDGMGVPVVVKEIRNIDLLKDRLGSKNLESLLLHKHQSDFLLRPAASYQIRNSYYLLYPRSEGGHLGNFWEQFPEGPLDPRRVTWIIRQFVGICDALRELHDLNRRHGGLRPDNIIWFPKAKGNGALRMTDLGHVILEKEAFRADPRADTVTLYPSEAYRYEAPEADERSDSEKTRSRAYDVWSLGCVMLELLIWLVSGLEDLKLFQQQTKHSFWKQSPNSAKQEHVLIPRVALWMKVIGQLPTLCPAYRALLNLIRKRLLVVPYHEMPTKPSPDLRASMEEVCSSMASLLNDCEVDFDHLTAPSLSRASRVVLPP</sequence>
<dbReference type="PANTHER" id="PTHR24359:SF1">
    <property type="entry name" value="INHIBITOR OF NUCLEAR FACTOR KAPPA-B KINASE EPSILON SUBUNIT HOMOLOG 1-RELATED"/>
    <property type="match status" value="1"/>
</dbReference>
<dbReference type="SUPFAM" id="SSF56112">
    <property type="entry name" value="Protein kinase-like (PK-like)"/>
    <property type="match status" value="1"/>
</dbReference>
<evidence type="ECO:0000256" key="1">
    <source>
        <dbReference type="SAM" id="MobiDB-lite"/>
    </source>
</evidence>
<evidence type="ECO:0000259" key="2">
    <source>
        <dbReference type="PROSITE" id="PS50011"/>
    </source>
</evidence>
<proteinExistence type="predicted"/>
<dbReference type="InterPro" id="IPR011009">
    <property type="entry name" value="Kinase-like_dom_sf"/>
</dbReference>
<feature type="compositionally biased region" description="Basic and acidic residues" evidence="1">
    <location>
        <begin position="17"/>
        <end position="34"/>
    </location>
</feature>
<evidence type="ECO:0000313" key="4">
    <source>
        <dbReference type="Proteomes" id="UP000766486"/>
    </source>
</evidence>
<dbReference type="SMART" id="SM00220">
    <property type="entry name" value="S_TKc"/>
    <property type="match status" value="1"/>
</dbReference>
<feature type="compositionally biased region" description="Polar residues" evidence="1">
    <location>
        <begin position="375"/>
        <end position="389"/>
    </location>
</feature>
<organism evidence="3 4">
    <name type="scientific">Bionectria ochroleuca</name>
    <name type="common">Gliocladium roseum</name>
    <dbReference type="NCBI Taxonomy" id="29856"/>
    <lineage>
        <taxon>Eukaryota</taxon>
        <taxon>Fungi</taxon>
        <taxon>Dikarya</taxon>
        <taxon>Ascomycota</taxon>
        <taxon>Pezizomycotina</taxon>
        <taxon>Sordariomycetes</taxon>
        <taxon>Hypocreomycetidae</taxon>
        <taxon>Hypocreales</taxon>
        <taxon>Bionectriaceae</taxon>
        <taxon>Clonostachys</taxon>
    </lineage>
</organism>
<dbReference type="Pfam" id="PF00069">
    <property type="entry name" value="Pkinase"/>
    <property type="match status" value="1"/>
</dbReference>
<protein>
    <recommendedName>
        <fullName evidence="2">Protein kinase domain-containing protein</fullName>
    </recommendedName>
</protein>
<dbReference type="PANTHER" id="PTHR24359">
    <property type="entry name" value="SERINE/THREONINE-PROTEIN KINASE SBK1"/>
    <property type="match status" value="1"/>
</dbReference>
<comment type="caution">
    <text evidence="3">The sequence shown here is derived from an EMBL/GenBank/DDBJ whole genome shotgun (WGS) entry which is preliminary data.</text>
</comment>
<feature type="region of interest" description="Disordered" evidence="1">
    <location>
        <begin position="17"/>
        <end position="184"/>
    </location>
</feature>
<dbReference type="InterPro" id="IPR000719">
    <property type="entry name" value="Prot_kinase_dom"/>
</dbReference>
<keyword evidence="4" id="KW-1185">Reference proteome</keyword>
<dbReference type="Gene3D" id="1.10.510.10">
    <property type="entry name" value="Transferase(Phosphotransferase) domain 1"/>
    <property type="match status" value="1"/>
</dbReference>
<name>A0ABY6UKX0_BIOOC</name>
<reference evidence="3 4" key="1">
    <citation type="submission" date="2019-06" db="EMBL/GenBank/DDBJ databases">
        <authorList>
            <person name="Broberg M."/>
        </authorList>
    </citation>
    <scope>NUCLEOTIDE SEQUENCE [LARGE SCALE GENOMIC DNA]</scope>
</reference>
<dbReference type="PROSITE" id="PS50011">
    <property type="entry name" value="PROTEIN_KINASE_DOM"/>
    <property type="match status" value="1"/>
</dbReference>
<feature type="domain" description="Protein kinase" evidence="2">
    <location>
        <begin position="575"/>
        <end position="906"/>
    </location>
</feature>
<evidence type="ECO:0000313" key="3">
    <source>
        <dbReference type="EMBL" id="VUC30883.1"/>
    </source>
</evidence>